<dbReference type="PANTHER" id="PTHR43189:SF1">
    <property type="entry name" value="ZINC-TYPE ALCOHOL DEHYDROGENASE-LIKE PROTEIN C1198.01"/>
    <property type="match status" value="1"/>
</dbReference>
<dbReference type="GO" id="GO:0016491">
    <property type="term" value="F:oxidoreductase activity"/>
    <property type="evidence" value="ECO:0007669"/>
    <property type="project" value="UniProtKB-KW"/>
</dbReference>
<keyword evidence="4" id="KW-0472">Membrane</keyword>
<name>A0A017SJ79_ASPRC</name>
<dbReference type="InterPro" id="IPR020843">
    <property type="entry name" value="ER"/>
</dbReference>
<evidence type="ECO:0000256" key="4">
    <source>
        <dbReference type="SAM" id="Phobius"/>
    </source>
</evidence>
<dbReference type="HOGENOM" id="CLU_413293_0_0_1"/>
<keyword evidence="2" id="KW-0862">Zinc</keyword>
<evidence type="ECO:0000256" key="3">
    <source>
        <dbReference type="SAM" id="MobiDB-lite"/>
    </source>
</evidence>
<dbReference type="PROSITE" id="PS00059">
    <property type="entry name" value="ADH_ZINC"/>
    <property type="match status" value="1"/>
</dbReference>
<dbReference type="SUPFAM" id="SSF51735">
    <property type="entry name" value="NAD(P)-binding Rossmann-fold domains"/>
    <property type="match status" value="1"/>
</dbReference>
<feature type="transmembrane region" description="Helical" evidence="4">
    <location>
        <begin position="467"/>
        <end position="493"/>
    </location>
</feature>
<evidence type="ECO:0000259" key="5">
    <source>
        <dbReference type="SMART" id="SM00829"/>
    </source>
</evidence>
<feature type="region of interest" description="Disordered" evidence="3">
    <location>
        <begin position="1"/>
        <end position="27"/>
    </location>
</feature>
<gene>
    <name evidence="6" type="ORF">EURHEDRAFT_376317</name>
</gene>
<feature type="transmembrane region" description="Helical" evidence="4">
    <location>
        <begin position="549"/>
        <end position="571"/>
    </location>
</feature>
<dbReference type="EMBL" id="KK088418">
    <property type="protein sequence ID" value="EYE96370.1"/>
    <property type="molecule type" value="Genomic_DNA"/>
</dbReference>
<dbReference type="CDD" id="cd08233">
    <property type="entry name" value="butanediol_DH_like"/>
    <property type="match status" value="1"/>
</dbReference>
<dbReference type="InterPro" id="IPR002328">
    <property type="entry name" value="ADH_Zn_CS"/>
</dbReference>
<dbReference type="Gene3D" id="3.40.50.720">
    <property type="entry name" value="NAD(P)-binding Rossmann-like Domain"/>
    <property type="match status" value="1"/>
</dbReference>
<dbReference type="Pfam" id="PF08240">
    <property type="entry name" value="ADH_N"/>
    <property type="match status" value="1"/>
</dbReference>
<protein>
    <recommendedName>
        <fullName evidence="5">Enoyl reductase (ER) domain-containing protein</fullName>
    </recommendedName>
</protein>
<dbReference type="Pfam" id="PF00107">
    <property type="entry name" value="ADH_zinc_N"/>
    <property type="match status" value="1"/>
</dbReference>
<keyword evidence="4" id="KW-1133">Transmembrane helix</keyword>
<dbReference type="RefSeq" id="XP_040640058.1">
    <property type="nucleotide sequence ID" value="XM_040778839.1"/>
</dbReference>
<accession>A0A017SJ79</accession>
<evidence type="ECO:0000313" key="6">
    <source>
        <dbReference type="EMBL" id="EYE96370.1"/>
    </source>
</evidence>
<dbReference type="OrthoDB" id="3941538at2759"/>
<dbReference type="Proteomes" id="UP000019804">
    <property type="component" value="Unassembled WGS sequence"/>
</dbReference>
<evidence type="ECO:0000313" key="7">
    <source>
        <dbReference type="Proteomes" id="UP000019804"/>
    </source>
</evidence>
<dbReference type="InterPro" id="IPR011032">
    <property type="entry name" value="GroES-like_sf"/>
</dbReference>
<evidence type="ECO:0000256" key="1">
    <source>
        <dbReference type="ARBA" id="ARBA00023002"/>
    </source>
</evidence>
<dbReference type="GeneID" id="63693963"/>
<evidence type="ECO:0000256" key="2">
    <source>
        <dbReference type="RuleBase" id="RU361277"/>
    </source>
</evidence>
<sequence length="664" mass="72416">MIGRSKSSLNLNDSTQTQVERPTRNLQRMRNSITADSIDTLRTTLKAAPLMKSVRFHGPGDIRVDEIDEPFCRAGEVKIRPAFVGICGSDLHEYMSGPILIPKEPHNITKTKFPVTMGHEFAGIVEDVGDGVTNVSPGQRVVVRPTIYDGCCSSCELGIEYCCENIGFIGLSGYGGGMAKYMTAPSNHFYPIPDKVSLEAAALVEPLAVSWHAVNVSPFKPNHNVLVVGGGPIGIGIVQVLKLQGAKNVIVSEMTESRKRFALEYGATHVLDPSQVDVAEKVREITNGIGADVVYDTAGVEIALNSAIRACRTHGSIVNIAVWKKRPAIHVNDLMYHEIKYEGATLYDEGSFRDVIRALSYGQLKPEKMITGKIKLDEVVDKGFKALAGEEREKHCKILVDVQSTRNPPRMGFGGFVLRFFNLTIRVLQLLDGAVILGIFSYFLAIQTKHNVEIPQWMRAVEGLSGAATLYGLLGCIFTCCLGGVAFFAYLAMLLDVLFVGAMIAIVVLTRDGPQSCQGQVDTPLGTGDSNDDSPAELSFGMACQLQKVVFAVAIIGIVFFLISIGLQALYRHNHKREKRFGPSPHNNYTYGTRRGRGFIWRRNKHNPDSTANPDDALPGHPTPQDVELGTNNEKSNGNGFFSRNKNSNAGANGYGNSAYTGNY</sequence>
<keyword evidence="1" id="KW-0560">Oxidoreductase</keyword>
<reference evidence="7" key="1">
    <citation type="journal article" date="2014" name="Nat. Commun.">
        <title>Genomic adaptations of the halophilic Dead Sea filamentous fungus Eurotium rubrum.</title>
        <authorList>
            <person name="Kis-Papo T."/>
            <person name="Weig A.R."/>
            <person name="Riley R."/>
            <person name="Persoh D."/>
            <person name="Salamov A."/>
            <person name="Sun H."/>
            <person name="Lipzen A."/>
            <person name="Wasser S.P."/>
            <person name="Rambold G."/>
            <person name="Grigoriev I.V."/>
            <person name="Nevo E."/>
        </authorList>
    </citation>
    <scope>NUCLEOTIDE SEQUENCE [LARGE SCALE GENOMIC DNA]</scope>
    <source>
        <strain evidence="7">CBS 135680</strain>
    </source>
</reference>
<feature type="compositionally biased region" description="Low complexity" evidence="3">
    <location>
        <begin position="647"/>
        <end position="664"/>
    </location>
</feature>
<dbReference type="SUPFAM" id="SSF50129">
    <property type="entry name" value="GroES-like"/>
    <property type="match status" value="1"/>
</dbReference>
<dbReference type="InterPro" id="IPR036291">
    <property type="entry name" value="NAD(P)-bd_dom_sf"/>
</dbReference>
<feature type="region of interest" description="Disordered" evidence="3">
    <location>
        <begin position="601"/>
        <end position="664"/>
    </location>
</feature>
<dbReference type="GO" id="GO:0008270">
    <property type="term" value="F:zinc ion binding"/>
    <property type="evidence" value="ECO:0007669"/>
    <property type="project" value="InterPro"/>
</dbReference>
<dbReference type="InterPro" id="IPR013149">
    <property type="entry name" value="ADH-like_C"/>
</dbReference>
<dbReference type="Gene3D" id="3.90.180.10">
    <property type="entry name" value="Medium-chain alcohol dehydrogenases, catalytic domain"/>
    <property type="match status" value="1"/>
</dbReference>
<dbReference type="InterPro" id="IPR013154">
    <property type="entry name" value="ADH-like_N"/>
</dbReference>
<dbReference type="SMART" id="SM00829">
    <property type="entry name" value="PKS_ER"/>
    <property type="match status" value="1"/>
</dbReference>
<keyword evidence="4" id="KW-0812">Transmembrane</keyword>
<feature type="compositionally biased region" description="Polar residues" evidence="3">
    <location>
        <begin position="630"/>
        <end position="646"/>
    </location>
</feature>
<organism evidence="6 7">
    <name type="scientific">Aspergillus ruber (strain CBS 135680)</name>
    <dbReference type="NCBI Taxonomy" id="1388766"/>
    <lineage>
        <taxon>Eukaryota</taxon>
        <taxon>Fungi</taxon>
        <taxon>Dikarya</taxon>
        <taxon>Ascomycota</taxon>
        <taxon>Pezizomycotina</taxon>
        <taxon>Eurotiomycetes</taxon>
        <taxon>Eurotiomycetidae</taxon>
        <taxon>Eurotiales</taxon>
        <taxon>Aspergillaceae</taxon>
        <taxon>Aspergillus</taxon>
        <taxon>Aspergillus subgen. Aspergillus</taxon>
    </lineage>
</organism>
<feature type="transmembrane region" description="Helical" evidence="4">
    <location>
        <begin position="427"/>
        <end position="446"/>
    </location>
</feature>
<feature type="domain" description="Enoyl reductase (ER)" evidence="5">
    <location>
        <begin position="58"/>
        <end position="400"/>
    </location>
</feature>
<dbReference type="AlphaFoldDB" id="A0A017SJ79"/>
<comment type="cofactor">
    <cofactor evidence="2">
        <name>Zn(2+)</name>
        <dbReference type="ChEBI" id="CHEBI:29105"/>
    </cofactor>
</comment>
<keyword evidence="2" id="KW-0479">Metal-binding</keyword>
<comment type="similarity">
    <text evidence="2">Belongs to the zinc-containing alcohol dehydrogenase family.</text>
</comment>
<dbReference type="STRING" id="1388766.A0A017SJ79"/>
<keyword evidence="7" id="KW-1185">Reference proteome</keyword>
<dbReference type="PANTHER" id="PTHR43189">
    <property type="entry name" value="ZINC-TYPE ALCOHOL DEHYDROGENASE-LIKE PROTEIN C1198.01-RELATED"/>
    <property type="match status" value="1"/>
</dbReference>
<proteinExistence type="inferred from homology"/>